<gene>
    <name evidence="2" type="ORF">DSM107003_30420</name>
</gene>
<keyword evidence="3" id="KW-1185">Reference proteome</keyword>
<organism evidence="2 3">
    <name type="scientific">Trichormus variabilis SAG 1403-4b</name>
    <dbReference type="NCBI Taxonomy" id="447716"/>
    <lineage>
        <taxon>Bacteria</taxon>
        <taxon>Bacillati</taxon>
        <taxon>Cyanobacteriota</taxon>
        <taxon>Cyanophyceae</taxon>
        <taxon>Nostocales</taxon>
        <taxon>Nostocaceae</taxon>
        <taxon>Trichormus</taxon>
    </lineage>
</organism>
<comment type="caution">
    <text evidence="2">The sequence shown here is derived from an EMBL/GenBank/DDBJ whole genome shotgun (WGS) entry which is preliminary data.</text>
</comment>
<dbReference type="RefSeq" id="WP_127054941.1">
    <property type="nucleotide sequence ID" value="NZ_RSCM01000010.1"/>
</dbReference>
<dbReference type="Proteomes" id="UP000276103">
    <property type="component" value="Unassembled WGS sequence"/>
</dbReference>
<name>A0A433UNC0_ANAVA</name>
<evidence type="ECO:0000313" key="3">
    <source>
        <dbReference type="Proteomes" id="UP000276103"/>
    </source>
</evidence>
<accession>A0A433UNC0</accession>
<keyword evidence="1" id="KW-0812">Transmembrane</keyword>
<protein>
    <submittedName>
        <fullName evidence="2">Uncharacterized protein</fullName>
    </submittedName>
</protein>
<sequence>MLNNFSKFITPVRLKFAGVGLLVTFGIVGLGFVSGKHKTVLTSSAIAANLQLSTNQIQSTEKTSLLSKLREIRDQNSQLQTDEFDSNNLEKIEQVSSEAENKNVNIVPTNRNNLGLSVPANLPQRDGIYLYGQSSAPNQMGQGYIVFQKQQGQVIGALYMPNSEFSCFQGTIANSGELAMTVRSSPGEVGAIQVSTTSRIPQLTNDDSITYAYSVALQDYRPLKTISANDRKILQLCNQQ</sequence>
<feature type="transmembrane region" description="Helical" evidence="1">
    <location>
        <begin position="12"/>
        <end position="33"/>
    </location>
</feature>
<dbReference type="EMBL" id="RSCM01000010">
    <property type="protein sequence ID" value="RUS95339.1"/>
    <property type="molecule type" value="Genomic_DNA"/>
</dbReference>
<evidence type="ECO:0000256" key="1">
    <source>
        <dbReference type="SAM" id="Phobius"/>
    </source>
</evidence>
<keyword evidence="1" id="KW-1133">Transmembrane helix</keyword>
<proteinExistence type="predicted"/>
<dbReference type="OrthoDB" id="422458at2"/>
<dbReference type="AlphaFoldDB" id="A0A433UNC0"/>
<reference evidence="2 3" key="1">
    <citation type="journal article" date="2019" name="Genome Biol. Evol.">
        <title>Day and night: Metabolic profiles and evolutionary relationships of six axenic non-marine cyanobacteria.</title>
        <authorList>
            <person name="Will S.E."/>
            <person name="Henke P."/>
            <person name="Boedeker C."/>
            <person name="Huang S."/>
            <person name="Brinkmann H."/>
            <person name="Rohde M."/>
            <person name="Jarek M."/>
            <person name="Friedl T."/>
            <person name="Seufert S."/>
            <person name="Schumacher M."/>
            <person name="Overmann J."/>
            <person name="Neumann-Schaal M."/>
            <person name="Petersen J."/>
        </authorList>
    </citation>
    <scope>NUCLEOTIDE SEQUENCE [LARGE SCALE GENOMIC DNA]</scope>
    <source>
        <strain evidence="2 3">SAG 1403-4b</strain>
    </source>
</reference>
<evidence type="ECO:0000313" key="2">
    <source>
        <dbReference type="EMBL" id="RUS95339.1"/>
    </source>
</evidence>
<keyword evidence="1" id="KW-0472">Membrane</keyword>